<name>A0AAV0F9Z5_9ASTE</name>
<reference evidence="2" key="1">
    <citation type="submission" date="2022-07" db="EMBL/GenBank/DDBJ databases">
        <authorList>
            <person name="Macas J."/>
            <person name="Novak P."/>
            <person name="Neumann P."/>
        </authorList>
    </citation>
    <scope>NUCLEOTIDE SEQUENCE</scope>
</reference>
<dbReference type="EMBL" id="CAMAPF010000968">
    <property type="protein sequence ID" value="CAH9132345.1"/>
    <property type="molecule type" value="Genomic_DNA"/>
</dbReference>
<evidence type="ECO:0000313" key="3">
    <source>
        <dbReference type="Proteomes" id="UP001152523"/>
    </source>
</evidence>
<protein>
    <submittedName>
        <fullName evidence="2">Uncharacterized protein</fullName>
    </submittedName>
</protein>
<evidence type="ECO:0000313" key="2">
    <source>
        <dbReference type="EMBL" id="CAH9132345.1"/>
    </source>
</evidence>
<dbReference type="AlphaFoldDB" id="A0AAV0F9Z5"/>
<proteinExistence type="predicted"/>
<keyword evidence="3" id="KW-1185">Reference proteome</keyword>
<evidence type="ECO:0000256" key="1">
    <source>
        <dbReference type="SAM" id="MobiDB-lite"/>
    </source>
</evidence>
<sequence length="160" mass="18643">MEYMAQEPPAHRLLFLLHKSIELRKQLRPKYNGPSLKVAQNTHWGAFGLLGRRLQNSQDSLLWHKKLLGENRRRREPSAFSCPQHQGKPSAEPSLRLHEEPPATQGALGYTRSLRLHEEPSAERAQSSKIPFRDSQPPHLMPRRIRQPHSMRLTYHCRCH</sequence>
<organism evidence="2 3">
    <name type="scientific">Cuscuta epithymum</name>
    <dbReference type="NCBI Taxonomy" id="186058"/>
    <lineage>
        <taxon>Eukaryota</taxon>
        <taxon>Viridiplantae</taxon>
        <taxon>Streptophyta</taxon>
        <taxon>Embryophyta</taxon>
        <taxon>Tracheophyta</taxon>
        <taxon>Spermatophyta</taxon>
        <taxon>Magnoliopsida</taxon>
        <taxon>eudicotyledons</taxon>
        <taxon>Gunneridae</taxon>
        <taxon>Pentapetalae</taxon>
        <taxon>asterids</taxon>
        <taxon>lamiids</taxon>
        <taxon>Solanales</taxon>
        <taxon>Convolvulaceae</taxon>
        <taxon>Cuscuteae</taxon>
        <taxon>Cuscuta</taxon>
        <taxon>Cuscuta subgen. Cuscuta</taxon>
    </lineage>
</organism>
<feature type="region of interest" description="Disordered" evidence="1">
    <location>
        <begin position="117"/>
        <end position="147"/>
    </location>
</feature>
<feature type="region of interest" description="Disordered" evidence="1">
    <location>
        <begin position="73"/>
        <end position="105"/>
    </location>
</feature>
<gene>
    <name evidence="2" type="ORF">CEPIT_LOCUS32109</name>
</gene>
<dbReference type="Proteomes" id="UP001152523">
    <property type="component" value="Unassembled WGS sequence"/>
</dbReference>
<comment type="caution">
    <text evidence="2">The sequence shown here is derived from an EMBL/GenBank/DDBJ whole genome shotgun (WGS) entry which is preliminary data.</text>
</comment>
<accession>A0AAV0F9Z5</accession>